<name>A0ABQ1PRA1_9BACI</name>
<feature type="transmembrane region" description="Helical" evidence="6">
    <location>
        <begin position="194"/>
        <end position="210"/>
    </location>
</feature>
<reference evidence="8" key="1">
    <citation type="journal article" date="2019" name="Int. J. Syst. Evol. Microbiol.">
        <title>The Global Catalogue of Microorganisms (GCM) 10K type strain sequencing project: providing services to taxonomists for standard genome sequencing and annotation.</title>
        <authorList>
            <consortium name="The Broad Institute Genomics Platform"/>
            <consortium name="The Broad Institute Genome Sequencing Center for Infectious Disease"/>
            <person name="Wu L."/>
            <person name="Ma J."/>
        </authorList>
    </citation>
    <scope>NUCLEOTIDE SEQUENCE [LARGE SCALE GENOMIC DNA]</scope>
    <source>
        <strain evidence="8">CGMCC 1.15353</strain>
    </source>
</reference>
<keyword evidence="5 6" id="KW-0472">Membrane</keyword>
<dbReference type="PIRSF" id="PIRSF006324">
    <property type="entry name" value="LeuE"/>
    <property type="match status" value="1"/>
</dbReference>
<accession>A0ABQ1PRA1</accession>
<organism evidence="7 8">
    <name type="scientific">Pontibacillus salipaludis</name>
    <dbReference type="NCBI Taxonomy" id="1697394"/>
    <lineage>
        <taxon>Bacteria</taxon>
        <taxon>Bacillati</taxon>
        <taxon>Bacillota</taxon>
        <taxon>Bacilli</taxon>
        <taxon>Bacillales</taxon>
        <taxon>Bacillaceae</taxon>
        <taxon>Pontibacillus</taxon>
    </lineage>
</organism>
<evidence type="ECO:0000256" key="6">
    <source>
        <dbReference type="SAM" id="Phobius"/>
    </source>
</evidence>
<dbReference type="InterPro" id="IPR001123">
    <property type="entry name" value="LeuE-type"/>
</dbReference>
<feature type="transmembrane region" description="Helical" evidence="6">
    <location>
        <begin position="6"/>
        <end position="22"/>
    </location>
</feature>
<dbReference type="Proteomes" id="UP000642571">
    <property type="component" value="Unassembled WGS sequence"/>
</dbReference>
<evidence type="ECO:0000256" key="3">
    <source>
        <dbReference type="ARBA" id="ARBA00022692"/>
    </source>
</evidence>
<dbReference type="PANTHER" id="PTHR30086:SF20">
    <property type="entry name" value="ARGININE EXPORTER PROTEIN ARGO-RELATED"/>
    <property type="match status" value="1"/>
</dbReference>
<gene>
    <name evidence="7" type="ORF">GCM10011389_06300</name>
</gene>
<dbReference type="EMBL" id="BMIN01000002">
    <property type="protein sequence ID" value="GGD01666.1"/>
    <property type="molecule type" value="Genomic_DNA"/>
</dbReference>
<evidence type="ECO:0000256" key="2">
    <source>
        <dbReference type="ARBA" id="ARBA00022475"/>
    </source>
</evidence>
<evidence type="ECO:0000256" key="5">
    <source>
        <dbReference type="ARBA" id="ARBA00023136"/>
    </source>
</evidence>
<keyword evidence="4 6" id="KW-1133">Transmembrane helix</keyword>
<evidence type="ECO:0000313" key="7">
    <source>
        <dbReference type="EMBL" id="GGD01666.1"/>
    </source>
</evidence>
<feature type="transmembrane region" description="Helical" evidence="6">
    <location>
        <begin position="43"/>
        <end position="66"/>
    </location>
</feature>
<comment type="subcellular location">
    <subcellularLocation>
        <location evidence="1">Cell membrane</location>
        <topology evidence="1">Multi-pass membrane protein</topology>
    </subcellularLocation>
</comment>
<dbReference type="PANTHER" id="PTHR30086">
    <property type="entry name" value="ARGININE EXPORTER PROTEIN ARGO"/>
    <property type="match status" value="1"/>
</dbReference>
<keyword evidence="2" id="KW-1003">Cell membrane</keyword>
<dbReference type="Pfam" id="PF01810">
    <property type="entry name" value="LysE"/>
    <property type="match status" value="1"/>
</dbReference>
<feature type="transmembrane region" description="Helical" evidence="6">
    <location>
        <begin position="72"/>
        <end position="91"/>
    </location>
</feature>
<keyword evidence="8" id="KW-1185">Reference proteome</keyword>
<protein>
    <submittedName>
        <fullName evidence="7">LysE family translocator</fullName>
    </submittedName>
</protein>
<evidence type="ECO:0000256" key="1">
    <source>
        <dbReference type="ARBA" id="ARBA00004651"/>
    </source>
</evidence>
<evidence type="ECO:0000256" key="4">
    <source>
        <dbReference type="ARBA" id="ARBA00022989"/>
    </source>
</evidence>
<sequence>MFPLSIYLLLSFLGAAVVLTLMPGPDNLFVLAQSISQNKRAGIATTFGLCTGILVHTLAAAVGITALVYQSALAFMVVKYAGVVYLLYLAWQAFKEEGGGLRVESKQALEYKKLYKRGVLMNVLNPKVSLFFLALFPQFIDHSKEAWNVPYQMVALGILFLIQAFIIFTTISFFAEKVGNWLSKVPQVGRRLNIAKGVLLGIIGISLALGEKS</sequence>
<evidence type="ECO:0000313" key="8">
    <source>
        <dbReference type="Proteomes" id="UP000642571"/>
    </source>
</evidence>
<proteinExistence type="predicted"/>
<keyword evidence="3 6" id="KW-0812">Transmembrane</keyword>
<comment type="caution">
    <text evidence="7">The sequence shown here is derived from an EMBL/GenBank/DDBJ whole genome shotgun (WGS) entry which is preliminary data.</text>
</comment>
<feature type="transmembrane region" description="Helical" evidence="6">
    <location>
        <begin position="152"/>
        <end position="174"/>
    </location>
</feature>
<feature type="transmembrane region" description="Helical" evidence="6">
    <location>
        <begin position="119"/>
        <end position="140"/>
    </location>
</feature>